<dbReference type="EMBL" id="JAYRBN010000061">
    <property type="protein sequence ID" value="KAL2739832.1"/>
    <property type="molecule type" value="Genomic_DNA"/>
</dbReference>
<comment type="caution">
    <text evidence="1">The sequence shown here is derived from an EMBL/GenBank/DDBJ whole genome shotgun (WGS) entry which is preliminary data.</text>
</comment>
<dbReference type="Proteomes" id="UP001607303">
    <property type="component" value="Unassembled WGS sequence"/>
</dbReference>
<gene>
    <name evidence="1" type="ORF">V1477_011221</name>
</gene>
<keyword evidence="2" id="KW-1185">Reference proteome</keyword>
<dbReference type="AlphaFoldDB" id="A0ABD2C464"/>
<accession>A0ABD2C464</accession>
<reference evidence="1 2" key="1">
    <citation type="journal article" date="2024" name="Ann. Entomol. Soc. Am.">
        <title>Genomic analyses of the southern and eastern yellowjacket wasps (Hymenoptera: Vespidae) reveal evolutionary signatures of social life.</title>
        <authorList>
            <person name="Catto M.A."/>
            <person name="Caine P.B."/>
            <person name="Orr S.E."/>
            <person name="Hunt B.G."/>
            <person name="Goodisman M.A.D."/>
        </authorList>
    </citation>
    <scope>NUCLEOTIDE SEQUENCE [LARGE SCALE GENOMIC DNA]</scope>
    <source>
        <strain evidence="1">232</strain>
        <tissue evidence="1">Head and thorax</tissue>
    </source>
</reference>
<organism evidence="1 2">
    <name type="scientific">Vespula maculifrons</name>
    <name type="common">Eastern yellow jacket</name>
    <name type="synonym">Wasp</name>
    <dbReference type="NCBI Taxonomy" id="7453"/>
    <lineage>
        <taxon>Eukaryota</taxon>
        <taxon>Metazoa</taxon>
        <taxon>Ecdysozoa</taxon>
        <taxon>Arthropoda</taxon>
        <taxon>Hexapoda</taxon>
        <taxon>Insecta</taxon>
        <taxon>Pterygota</taxon>
        <taxon>Neoptera</taxon>
        <taxon>Endopterygota</taxon>
        <taxon>Hymenoptera</taxon>
        <taxon>Apocrita</taxon>
        <taxon>Aculeata</taxon>
        <taxon>Vespoidea</taxon>
        <taxon>Vespidae</taxon>
        <taxon>Vespinae</taxon>
        <taxon>Vespula</taxon>
    </lineage>
</organism>
<protein>
    <submittedName>
        <fullName evidence="1">Uncharacterized protein</fullName>
    </submittedName>
</protein>
<name>A0ABD2C464_VESMC</name>
<sequence length="117" mass="13427">MDIISYLVANANIKNFLKNLTQAVAFRFFYTLYSTSKQMLNKLALPKPRLPFDALNFGSYLAIFEIQLSIFVDSPEAILIYLLNDMDNLKSPFLFVPRELRGRGFQGKCIAEMSTYP</sequence>
<evidence type="ECO:0000313" key="2">
    <source>
        <dbReference type="Proteomes" id="UP001607303"/>
    </source>
</evidence>
<evidence type="ECO:0000313" key="1">
    <source>
        <dbReference type="EMBL" id="KAL2739832.1"/>
    </source>
</evidence>
<proteinExistence type="predicted"/>